<proteinExistence type="predicted"/>
<name>A0A1W6YX45_9BORD</name>
<dbReference type="SUPFAM" id="SSF51735">
    <property type="entry name" value="NAD(P)-binding Rossmann-fold domains"/>
    <property type="match status" value="1"/>
</dbReference>
<sequence>MTDGRGVDHVIEVGGPRTFSESLRATARRGQIHVIGYPGGKDGAINPLEVFTRQIEVRGIPVGSRESFEAMIRAIEALDIKPVIDRSLSWRDAADAIRYLENGSHFGKVALVFDGTAADRSPRGKPQDAKSPPRRVG</sequence>
<dbReference type="AlphaFoldDB" id="A0A1W6YX45"/>
<dbReference type="Gene3D" id="3.40.50.720">
    <property type="entry name" value="NAD(P)-binding Rossmann-like Domain"/>
    <property type="match status" value="1"/>
</dbReference>
<dbReference type="RefSeq" id="WP_086071734.1">
    <property type="nucleotide sequence ID" value="NZ_CP021109.1"/>
</dbReference>
<keyword evidence="3" id="KW-1185">Reference proteome</keyword>
<dbReference type="Proteomes" id="UP000194139">
    <property type="component" value="Chromosome"/>
</dbReference>
<dbReference type="Gene3D" id="3.90.180.10">
    <property type="entry name" value="Medium-chain alcohol dehydrogenases, catalytic domain"/>
    <property type="match status" value="1"/>
</dbReference>
<gene>
    <name evidence="2" type="ORF">CAL13_05210</name>
</gene>
<evidence type="ECO:0000256" key="1">
    <source>
        <dbReference type="SAM" id="MobiDB-lite"/>
    </source>
</evidence>
<evidence type="ECO:0008006" key="4">
    <source>
        <dbReference type="Google" id="ProtNLM"/>
    </source>
</evidence>
<dbReference type="InterPro" id="IPR052711">
    <property type="entry name" value="Zinc_ADH-like"/>
</dbReference>
<accession>A0A1W6YX45</accession>
<dbReference type="InterPro" id="IPR036291">
    <property type="entry name" value="NAD(P)-bd_dom_sf"/>
</dbReference>
<dbReference type="PANTHER" id="PTHR45033">
    <property type="match status" value="1"/>
</dbReference>
<evidence type="ECO:0000313" key="2">
    <source>
        <dbReference type="EMBL" id="ARP85675.1"/>
    </source>
</evidence>
<dbReference type="Pfam" id="PF13602">
    <property type="entry name" value="ADH_zinc_N_2"/>
    <property type="match status" value="1"/>
</dbReference>
<feature type="region of interest" description="Disordered" evidence="1">
    <location>
        <begin position="117"/>
        <end position="137"/>
    </location>
</feature>
<organism evidence="2 3">
    <name type="scientific">Bordetella genomosp. 9</name>
    <dbReference type="NCBI Taxonomy" id="1416803"/>
    <lineage>
        <taxon>Bacteria</taxon>
        <taxon>Pseudomonadati</taxon>
        <taxon>Pseudomonadota</taxon>
        <taxon>Betaproteobacteria</taxon>
        <taxon>Burkholderiales</taxon>
        <taxon>Alcaligenaceae</taxon>
        <taxon>Bordetella</taxon>
    </lineage>
</organism>
<evidence type="ECO:0000313" key="3">
    <source>
        <dbReference type="Proteomes" id="UP000194139"/>
    </source>
</evidence>
<dbReference type="PANTHER" id="PTHR45033:SF2">
    <property type="entry name" value="ZINC-TYPE ALCOHOL DEHYDROGENASE-LIKE PROTEIN C1773.06C"/>
    <property type="match status" value="1"/>
</dbReference>
<reference evidence="2 3" key="1">
    <citation type="submission" date="2017-05" db="EMBL/GenBank/DDBJ databases">
        <title>Complete and WGS of Bordetella genogroups.</title>
        <authorList>
            <person name="Spilker T."/>
            <person name="LiPuma J."/>
        </authorList>
    </citation>
    <scope>NUCLEOTIDE SEQUENCE [LARGE SCALE GENOMIC DNA]</scope>
    <source>
        <strain evidence="2 3">AU17164</strain>
    </source>
</reference>
<dbReference type="EMBL" id="CP021109">
    <property type="protein sequence ID" value="ARP85675.1"/>
    <property type="molecule type" value="Genomic_DNA"/>
</dbReference>
<protein>
    <recommendedName>
        <fullName evidence="4">Alcohol dehydrogenase-like C-terminal domain-containing protein</fullName>
    </recommendedName>
</protein>